<dbReference type="AlphaFoldDB" id="A0A9P5H2M1"/>
<dbReference type="EMBL" id="JAANBB010000194">
    <property type="protein sequence ID" value="KAF7546922.1"/>
    <property type="molecule type" value="Genomic_DNA"/>
</dbReference>
<proteinExistence type="predicted"/>
<dbReference type="PANTHER" id="PTHR37534:SF46">
    <property type="entry name" value="ZN(II)2CYS6 TRANSCRIPTION FACTOR (EUROFUNG)"/>
    <property type="match status" value="1"/>
</dbReference>
<sequence>MYQEAHLQSFTNLRLAEESRRILRTETPLPQDESVVGNEVMTLRFFRGTIIWLDITASITAGTSPSLFPSHISIIGPQSQTRLETIMGCKNWVMVRIGRIAALHEQKCQAVQQGIFSATEFGQTAKDIGKDLQRDDAQAAMESLNICETHDTAGLDAKSDPPTLVTRLFAMMAPIYLHLITHGYQNLELAQTHLSETMEMLQSQSLQQVLPALVCPLFVIGSAASQSEEQVFRDIFSSPPLLDPWPQHRGRILPILEDIWRTRRLKTTFTWEDSLDLAQNILLI</sequence>
<dbReference type="InterPro" id="IPR021858">
    <property type="entry name" value="Fun_TF"/>
</dbReference>
<keyword evidence="2" id="KW-0539">Nucleus</keyword>
<dbReference type="Pfam" id="PF11951">
    <property type="entry name" value="Fungal_trans_2"/>
    <property type="match status" value="1"/>
</dbReference>
<dbReference type="GO" id="GO:0005634">
    <property type="term" value="C:nucleus"/>
    <property type="evidence" value="ECO:0007669"/>
    <property type="project" value="UniProtKB-SubCell"/>
</dbReference>
<dbReference type="OrthoDB" id="3251668at2759"/>
<protein>
    <submittedName>
        <fullName evidence="3">Uncharacterized protein</fullName>
    </submittedName>
</protein>
<comment type="subcellular location">
    <subcellularLocation>
        <location evidence="1">Nucleus</location>
    </subcellularLocation>
</comment>
<name>A0A9P5H2M1_9HYPO</name>
<evidence type="ECO:0000256" key="2">
    <source>
        <dbReference type="ARBA" id="ARBA00023242"/>
    </source>
</evidence>
<accession>A0A9P5H2M1</accession>
<keyword evidence="4" id="KW-1185">Reference proteome</keyword>
<evidence type="ECO:0000256" key="1">
    <source>
        <dbReference type="ARBA" id="ARBA00004123"/>
    </source>
</evidence>
<organism evidence="3 4">
    <name type="scientific">Cylindrodendrum hubeiense</name>
    <dbReference type="NCBI Taxonomy" id="595255"/>
    <lineage>
        <taxon>Eukaryota</taxon>
        <taxon>Fungi</taxon>
        <taxon>Dikarya</taxon>
        <taxon>Ascomycota</taxon>
        <taxon>Pezizomycotina</taxon>
        <taxon>Sordariomycetes</taxon>
        <taxon>Hypocreomycetidae</taxon>
        <taxon>Hypocreales</taxon>
        <taxon>Nectriaceae</taxon>
        <taxon>Cylindrodendrum</taxon>
    </lineage>
</organism>
<evidence type="ECO:0000313" key="3">
    <source>
        <dbReference type="EMBL" id="KAF7546922.1"/>
    </source>
</evidence>
<gene>
    <name evidence="3" type="ORF">G7Z17_g8082</name>
</gene>
<evidence type="ECO:0000313" key="4">
    <source>
        <dbReference type="Proteomes" id="UP000722485"/>
    </source>
</evidence>
<dbReference type="PANTHER" id="PTHR37534">
    <property type="entry name" value="TRANSCRIPTIONAL ACTIVATOR PROTEIN UGA3"/>
    <property type="match status" value="1"/>
</dbReference>
<dbReference type="Proteomes" id="UP000722485">
    <property type="component" value="Unassembled WGS sequence"/>
</dbReference>
<comment type="caution">
    <text evidence="3">The sequence shown here is derived from an EMBL/GenBank/DDBJ whole genome shotgun (WGS) entry which is preliminary data.</text>
</comment>
<reference evidence="3" key="1">
    <citation type="submission" date="2020-03" db="EMBL/GenBank/DDBJ databases">
        <title>Draft Genome Sequence of Cylindrodendrum hubeiense.</title>
        <authorList>
            <person name="Buettner E."/>
            <person name="Kellner H."/>
        </authorList>
    </citation>
    <scope>NUCLEOTIDE SEQUENCE</scope>
    <source>
        <strain evidence="3">IHI 201604</strain>
    </source>
</reference>